<feature type="compositionally biased region" description="Polar residues" evidence="10">
    <location>
        <begin position="90"/>
        <end position="105"/>
    </location>
</feature>
<evidence type="ECO:0000256" key="4">
    <source>
        <dbReference type="ARBA" id="ARBA00023015"/>
    </source>
</evidence>
<feature type="region of interest" description="Disordered" evidence="10">
    <location>
        <begin position="66"/>
        <end position="140"/>
    </location>
</feature>
<evidence type="ECO:0000256" key="5">
    <source>
        <dbReference type="ARBA" id="ARBA00023125"/>
    </source>
</evidence>
<evidence type="ECO:0000313" key="12">
    <source>
        <dbReference type="EMBL" id="CAK9145623.1"/>
    </source>
</evidence>
<keyword evidence="6" id="KW-0804">Transcription</keyword>
<dbReference type="Proteomes" id="UP001642360">
    <property type="component" value="Unassembled WGS sequence"/>
</dbReference>
<feature type="compositionally biased region" description="Basic and acidic residues" evidence="10">
    <location>
        <begin position="1"/>
        <end position="24"/>
    </location>
</feature>
<dbReference type="InterPro" id="IPR000679">
    <property type="entry name" value="Znf_GATA"/>
</dbReference>
<dbReference type="PROSITE" id="PS50114">
    <property type="entry name" value="GATA_ZN_FINGER_2"/>
    <property type="match status" value="1"/>
</dbReference>
<dbReference type="InterPro" id="IPR013088">
    <property type="entry name" value="Znf_NHR/GATA"/>
</dbReference>
<evidence type="ECO:0000256" key="9">
    <source>
        <dbReference type="PROSITE-ProRule" id="PRU00094"/>
    </source>
</evidence>
<keyword evidence="5" id="KW-0238">DNA-binding</keyword>
<dbReference type="PANTHER" id="PTHR47172">
    <property type="entry name" value="OS01G0976800 PROTEIN"/>
    <property type="match status" value="1"/>
</dbReference>
<comment type="function">
    <text evidence="8">Transcriptional regulator that specifically binds 5'-GATA-3' or 5'-GAT-3' motifs within gene promoters.</text>
</comment>
<evidence type="ECO:0000256" key="1">
    <source>
        <dbReference type="ARBA" id="ARBA00022723"/>
    </source>
</evidence>
<gene>
    <name evidence="12" type="ORF">ILEXP_LOCUS13443</name>
</gene>
<dbReference type="PROSITE" id="PS00344">
    <property type="entry name" value="GATA_ZN_FINGER_1"/>
    <property type="match status" value="1"/>
</dbReference>
<keyword evidence="13" id="KW-1185">Reference proteome</keyword>
<evidence type="ECO:0000313" key="13">
    <source>
        <dbReference type="Proteomes" id="UP001642360"/>
    </source>
</evidence>
<feature type="domain" description="GATA-type" evidence="11">
    <location>
        <begin position="33"/>
        <end position="63"/>
    </location>
</feature>
<keyword evidence="1" id="KW-0479">Metal-binding</keyword>
<keyword evidence="4" id="KW-0805">Transcription regulation</keyword>
<keyword evidence="2 9" id="KW-0863">Zinc-finger</keyword>
<accession>A0ABC8RKX2</accession>
<organism evidence="12 13">
    <name type="scientific">Ilex paraguariensis</name>
    <name type="common">yerba mate</name>
    <dbReference type="NCBI Taxonomy" id="185542"/>
    <lineage>
        <taxon>Eukaryota</taxon>
        <taxon>Viridiplantae</taxon>
        <taxon>Streptophyta</taxon>
        <taxon>Embryophyta</taxon>
        <taxon>Tracheophyta</taxon>
        <taxon>Spermatophyta</taxon>
        <taxon>Magnoliopsida</taxon>
        <taxon>eudicotyledons</taxon>
        <taxon>Gunneridae</taxon>
        <taxon>Pentapetalae</taxon>
        <taxon>asterids</taxon>
        <taxon>campanulids</taxon>
        <taxon>Aquifoliales</taxon>
        <taxon>Aquifoliaceae</taxon>
        <taxon>Ilex</taxon>
    </lineage>
</organism>
<keyword evidence="3" id="KW-0862">Zinc</keyword>
<evidence type="ECO:0000256" key="2">
    <source>
        <dbReference type="ARBA" id="ARBA00022771"/>
    </source>
</evidence>
<dbReference type="GO" id="GO:0043565">
    <property type="term" value="F:sequence-specific DNA binding"/>
    <property type="evidence" value="ECO:0007669"/>
    <property type="project" value="UniProtKB-ARBA"/>
</dbReference>
<evidence type="ECO:0000256" key="10">
    <source>
        <dbReference type="SAM" id="MobiDB-lite"/>
    </source>
</evidence>
<dbReference type="Gene3D" id="3.30.50.10">
    <property type="entry name" value="Erythroid Transcription Factor GATA-1, subunit A"/>
    <property type="match status" value="1"/>
</dbReference>
<dbReference type="Pfam" id="PF00320">
    <property type="entry name" value="GATA"/>
    <property type="match status" value="1"/>
</dbReference>
<dbReference type="SUPFAM" id="SSF57716">
    <property type="entry name" value="Glucocorticoid receptor-like (DNA-binding domain)"/>
    <property type="match status" value="1"/>
</dbReference>
<comment type="similarity">
    <text evidence="7">Belongs to the type IV zinc-finger family. Class B subfamily.</text>
</comment>
<evidence type="ECO:0000256" key="6">
    <source>
        <dbReference type="ARBA" id="ARBA00023163"/>
    </source>
</evidence>
<evidence type="ECO:0000256" key="7">
    <source>
        <dbReference type="ARBA" id="ARBA00024019"/>
    </source>
</evidence>
<proteinExistence type="inferred from homology"/>
<protein>
    <recommendedName>
        <fullName evidence="11">GATA-type domain-containing protein</fullName>
    </recommendedName>
</protein>
<evidence type="ECO:0000259" key="11">
    <source>
        <dbReference type="PROSITE" id="PS50114"/>
    </source>
</evidence>
<name>A0ABC8RKX2_9AQUA</name>
<evidence type="ECO:0000256" key="3">
    <source>
        <dbReference type="ARBA" id="ARBA00022833"/>
    </source>
</evidence>
<reference evidence="12 13" key="1">
    <citation type="submission" date="2024-02" db="EMBL/GenBank/DDBJ databases">
        <authorList>
            <person name="Vignale AGUSTIN F."/>
            <person name="Sosa J E."/>
            <person name="Modenutti C."/>
        </authorList>
    </citation>
    <scope>NUCLEOTIDE SEQUENCE [LARGE SCALE GENOMIC DNA]</scope>
</reference>
<dbReference type="AlphaFoldDB" id="A0ABC8RKX2"/>
<dbReference type="EMBL" id="CAUOFW020001502">
    <property type="protein sequence ID" value="CAK9145623.1"/>
    <property type="molecule type" value="Genomic_DNA"/>
</dbReference>
<dbReference type="GO" id="GO:0008270">
    <property type="term" value="F:zinc ion binding"/>
    <property type="evidence" value="ECO:0007669"/>
    <property type="project" value="UniProtKB-KW"/>
</dbReference>
<dbReference type="CDD" id="cd00202">
    <property type="entry name" value="ZnF_GATA"/>
    <property type="match status" value="1"/>
</dbReference>
<dbReference type="PANTHER" id="PTHR47172:SF1">
    <property type="entry name" value="GATA TRANSCRIPTION FACTOR 15"/>
    <property type="match status" value="1"/>
</dbReference>
<comment type="caution">
    <text evidence="12">The sequence shown here is derived from an EMBL/GenBank/DDBJ whole genome shotgun (WGS) entry which is preliminary data.</text>
</comment>
<dbReference type="SMART" id="SM00401">
    <property type="entry name" value="ZnF_GATA"/>
    <property type="match status" value="1"/>
</dbReference>
<sequence>MVDLSDKGSSESEDMNSHTPDRVSSEGNKIKTCADCGTTKTPLWRGGPAGPKSLCNACGIRSRKKRRAILGVNNKEDKKPKKTSTTTTTIGNIQNQKPSSSNNGNKLGDSVKRKLFSIGREMVLQRPRSRSTSSAAMVNQRRKLGEEEQAAFLLMALSCGSVYA</sequence>
<feature type="region of interest" description="Disordered" evidence="10">
    <location>
        <begin position="1"/>
        <end position="33"/>
    </location>
</feature>
<evidence type="ECO:0000256" key="8">
    <source>
        <dbReference type="ARBA" id="ARBA00037539"/>
    </source>
</evidence>